<dbReference type="RefSeq" id="WP_125293359.1">
    <property type="nucleotide sequence ID" value="NZ_JAPTZM010000004.1"/>
</dbReference>
<evidence type="ECO:0000313" key="2">
    <source>
        <dbReference type="Proteomes" id="UP000275331"/>
    </source>
</evidence>
<reference evidence="1 2" key="1">
    <citation type="submission" date="2018-10" db="EMBL/GenBank/DDBJ databases">
        <title>Transmission dynamics of multidrug resistant bacteria on intensive care unit surfaces.</title>
        <authorList>
            <person name="D'Souza A.W."/>
            <person name="Potter R.F."/>
            <person name="Wallace M."/>
            <person name="Shupe A."/>
            <person name="Patel S."/>
            <person name="Sun S."/>
            <person name="Gul D."/>
            <person name="Kwon J.H."/>
            <person name="Andleeb S."/>
            <person name="Burnham C.-A.D."/>
            <person name="Dantas G."/>
        </authorList>
    </citation>
    <scope>NUCLEOTIDE SEQUENCE [LARGE SCALE GENOMIC DNA]</scope>
    <source>
        <strain evidence="1 2">AS_373</strain>
    </source>
</reference>
<sequence length="264" mass="30461">MKKHQHLIRGYVYNFETANGITHLVHYSKTRPASENHIEIVRIPSCKIITRANGDILFALALNKGERFEVITAKDLYNRYAWQWFEPLADNYHELVYVNSATEIFDAYKNFTWKDIADFAEIDRMPLSFSKGMPGDWKASQKGGAGYLLVQIDGKPYWTDAIGQIPYAVDTFRFYHSIEKTVETAKAWADGTPQSEYDNTNTYDNFFVLRGALYASKRFSYTITQNERSYPAVNVSEQTYPVDCNTLSQPISEDQLALYGFWDK</sequence>
<dbReference type="EMBL" id="RHXB01000005">
    <property type="protein sequence ID" value="RSE26747.1"/>
    <property type="molecule type" value="Genomic_DNA"/>
</dbReference>
<name>A0A3R9FTY5_9ENTR</name>
<evidence type="ECO:0000313" key="1">
    <source>
        <dbReference type="EMBL" id="RSE26747.1"/>
    </source>
</evidence>
<gene>
    <name evidence="1" type="ORF">EGT71_10040</name>
</gene>
<dbReference type="OrthoDB" id="6504245at2"/>
<protein>
    <submittedName>
        <fullName evidence="1">Uncharacterized protein</fullName>
    </submittedName>
</protein>
<proteinExistence type="predicted"/>
<dbReference type="AlphaFoldDB" id="A0A3R9FTY5"/>
<organism evidence="1 2">
    <name type="scientific">Atlantibacter subterraneus</name>
    <dbReference type="NCBI Taxonomy" id="255519"/>
    <lineage>
        <taxon>Bacteria</taxon>
        <taxon>Pseudomonadati</taxon>
        <taxon>Pseudomonadota</taxon>
        <taxon>Gammaproteobacteria</taxon>
        <taxon>Enterobacterales</taxon>
        <taxon>Enterobacteriaceae</taxon>
        <taxon>Atlantibacter</taxon>
    </lineage>
</organism>
<dbReference type="Proteomes" id="UP000275331">
    <property type="component" value="Unassembled WGS sequence"/>
</dbReference>
<comment type="caution">
    <text evidence="1">The sequence shown here is derived from an EMBL/GenBank/DDBJ whole genome shotgun (WGS) entry which is preliminary data.</text>
</comment>
<accession>A0A3R9FTY5</accession>